<dbReference type="RefSeq" id="WP_157176148.1">
    <property type="nucleotide sequence ID" value="NZ_BMJP01000003.1"/>
</dbReference>
<keyword evidence="1" id="KW-0597">Phosphoprotein</keyword>
<reference evidence="3 4" key="1">
    <citation type="submission" date="2020-08" db="EMBL/GenBank/DDBJ databases">
        <title>Genomic Encyclopedia of Type Strains, Phase IV (KMG-IV): sequencing the most valuable type-strain genomes for metagenomic binning, comparative biology and taxonomic classification.</title>
        <authorList>
            <person name="Goeker M."/>
        </authorList>
    </citation>
    <scope>NUCLEOTIDE SEQUENCE [LARGE SCALE GENOMIC DNA]</scope>
    <source>
        <strain evidence="3 4">DSM 103336</strain>
    </source>
</reference>
<dbReference type="GO" id="GO:0003677">
    <property type="term" value="F:DNA binding"/>
    <property type="evidence" value="ECO:0007669"/>
    <property type="project" value="UniProtKB-KW"/>
</dbReference>
<gene>
    <name evidence="3" type="ORF">FHS99_002165</name>
</gene>
<evidence type="ECO:0000256" key="1">
    <source>
        <dbReference type="PROSITE-ProRule" id="PRU00169"/>
    </source>
</evidence>
<sequence length="126" mass="13827">MTELTLKGCSILVVEDEYLLAEELSAALAAESVQVVGPAATVEQGTAFLRDTPRLNGAILDVNLRGEPVFDLADMLAEQGVPFMFTTGYDASIIPDRFTHVARYEKPLRMSQIIKTMGQLSYDMKV</sequence>
<evidence type="ECO:0000313" key="4">
    <source>
        <dbReference type="Proteomes" id="UP000546701"/>
    </source>
</evidence>
<name>A0A7W9BTI1_9SPHN</name>
<dbReference type="AlphaFoldDB" id="A0A7W9BTI1"/>
<organism evidence="3 4">
    <name type="scientific">Sphingomonas prati</name>
    <dbReference type="NCBI Taxonomy" id="1843237"/>
    <lineage>
        <taxon>Bacteria</taxon>
        <taxon>Pseudomonadati</taxon>
        <taxon>Pseudomonadota</taxon>
        <taxon>Alphaproteobacteria</taxon>
        <taxon>Sphingomonadales</taxon>
        <taxon>Sphingomonadaceae</taxon>
        <taxon>Sphingomonas</taxon>
    </lineage>
</organism>
<proteinExistence type="predicted"/>
<feature type="domain" description="Response regulatory" evidence="2">
    <location>
        <begin position="10"/>
        <end position="121"/>
    </location>
</feature>
<dbReference type="OrthoDB" id="582170at2"/>
<dbReference type="InterPro" id="IPR001789">
    <property type="entry name" value="Sig_transdc_resp-reg_receiver"/>
</dbReference>
<dbReference type="GO" id="GO:0000160">
    <property type="term" value="P:phosphorelay signal transduction system"/>
    <property type="evidence" value="ECO:0007669"/>
    <property type="project" value="InterPro"/>
</dbReference>
<dbReference type="Proteomes" id="UP000546701">
    <property type="component" value="Unassembled WGS sequence"/>
</dbReference>
<keyword evidence="3" id="KW-0238">DNA-binding</keyword>
<comment type="caution">
    <text evidence="3">The sequence shown here is derived from an EMBL/GenBank/DDBJ whole genome shotgun (WGS) entry which is preliminary data.</text>
</comment>
<keyword evidence="4" id="KW-1185">Reference proteome</keyword>
<protein>
    <submittedName>
        <fullName evidence="3">DNA-binding NarL/FixJ family response regulator</fullName>
    </submittedName>
</protein>
<accession>A0A7W9BTI1</accession>
<dbReference type="EMBL" id="JACIJR010000005">
    <property type="protein sequence ID" value="MBB5729669.1"/>
    <property type="molecule type" value="Genomic_DNA"/>
</dbReference>
<feature type="modified residue" description="4-aspartylphosphate" evidence="1">
    <location>
        <position position="61"/>
    </location>
</feature>
<dbReference type="SUPFAM" id="SSF52172">
    <property type="entry name" value="CheY-like"/>
    <property type="match status" value="1"/>
</dbReference>
<evidence type="ECO:0000259" key="2">
    <source>
        <dbReference type="PROSITE" id="PS50110"/>
    </source>
</evidence>
<evidence type="ECO:0000313" key="3">
    <source>
        <dbReference type="EMBL" id="MBB5729669.1"/>
    </source>
</evidence>
<dbReference type="InterPro" id="IPR011006">
    <property type="entry name" value="CheY-like_superfamily"/>
</dbReference>
<dbReference type="Gene3D" id="3.40.50.2300">
    <property type="match status" value="1"/>
</dbReference>
<dbReference type="PROSITE" id="PS50110">
    <property type="entry name" value="RESPONSE_REGULATORY"/>
    <property type="match status" value="1"/>
</dbReference>